<name>K8F7Y8_CAEEL</name>
<evidence type="ECO:0000256" key="1">
    <source>
        <dbReference type="SAM" id="Phobius"/>
    </source>
</evidence>
<dbReference type="Pfam" id="PF10322">
    <property type="entry name" value="7TM_GPCR_Sru"/>
    <property type="match status" value="1"/>
</dbReference>
<protein>
    <submittedName>
        <fullName evidence="2">Serpentine Receptor, class U</fullName>
    </submittedName>
</protein>
<feature type="transmembrane region" description="Helical" evidence="1">
    <location>
        <begin position="33"/>
        <end position="55"/>
    </location>
</feature>
<evidence type="ECO:0000313" key="2">
    <source>
        <dbReference type="EMBL" id="CCO25656.1"/>
    </source>
</evidence>
<dbReference type="AlphaFoldDB" id="K8F7Y8"/>
<dbReference type="HOGENOM" id="CLU_049496_0_0_1"/>
<evidence type="ECO:0000313" key="4">
    <source>
        <dbReference type="WormBase" id="T04A11.12b"/>
    </source>
</evidence>
<dbReference type="RefSeq" id="NP_001263799.1">
    <property type="nucleotide sequence ID" value="NM_001276870.1"/>
</dbReference>
<feature type="transmembrane region" description="Helical" evidence="1">
    <location>
        <begin position="155"/>
        <end position="178"/>
    </location>
</feature>
<organism evidence="2 3">
    <name type="scientific">Caenorhabditis elegans</name>
    <dbReference type="NCBI Taxonomy" id="6239"/>
    <lineage>
        <taxon>Eukaryota</taxon>
        <taxon>Metazoa</taxon>
        <taxon>Ecdysozoa</taxon>
        <taxon>Nematoda</taxon>
        <taxon>Chromadorea</taxon>
        <taxon>Rhabditida</taxon>
        <taxon>Rhabditina</taxon>
        <taxon>Rhabditomorpha</taxon>
        <taxon>Rhabditoidea</taxon>
        <taxon>Rhabditidae</taxon>
        <taxon>Peloderinae</taxon>
        <taxon>Caenorhabditis</taxon>
    </lineage>
</organism>
<dbReference type="EMBL" id="BX284604">
    <property type="protein sequence ID" value="CCO25656.1"/>
    <property type="molecule type" value="Genomic_DNA"/>
</dbReference>
<accession>K8F7Y8</accession>
<keyword evidence="3" id="KW-1185">Reference proteome</keyword>
<dbReference type="GeneID" id="266905"/>
<feature type="transmembrane region" description="Helical" evidence="1">
    <location>
        <begin position="112"/>
        <end position="134"/>
    </location>
</feature>
<sequence>MFTLPPVLNSSYVGIHGNSTFINFEFSFYTLPMLFLLVPILYIPITIIIILRILVKLYYAFRDRNNNVYLLSAISISQCMCLLFFLADFLYLRLPTSGLLTSWCASIEPNRFITILTIFTYHINYSTMIFPFLVSIMRLILIISPKNHKKFNGQLLRFSIPFICVYPIIFTFFMFPAIGYCSYAAYPFPFGAIIFRIERTFFGLVNNFSLLFNTLFWMTCCIITNFILLLLLIKSRCLLNAQTRSMHSYKVEVSLSLTTFSMIFSYLSNAMIVICSFFFWNYTSLAIMLRPFGNDLDTCVAPWVFYLTHPVFRKKVVQRIFIFRPDS</sequence>
<feature type="transmembrane region" description="Helical" evidence="1">
    <location>
        <begin position="210"/>
        <end position="233"/>
    </location>
</feature>
<proteinExistence type="predicted"/>
<keyword evidence="1" id="KW-1133">Transmembrane helix</keyword>
<keyword evidence="1" id="KW-0472">Membrane</keyword>
<dbReference type="OMA" id="NAMIVIC"/>
<feature type="transmembrane region" description="Helical" evidence="1">
    <location>
        <begin position="254"/>
        <end position="280"/>
    </location>
</feature>
<dbReference type="InterPro" id="IPR003839">
    <property type="entry name" value="7TM_GPCR_serpentine_rcpt_Sru"/>
</dbReference>
<feature type="transmembrane region" description="Helical" evidence="1">
    <location>
        <begin position="67"/>
        <end position="92"/>
    </location>
</feature>
<dbReference type="Proteomes" id="UP000001940">
    <property type="component" value="Chromosome IV"/>
</dbReference>
<dbReference type="AGR" id="WB:WBGene00005689"/>
<evidence type="ECO:0000313" key="3">
    <source>
        <dbReference type="Proteomes" id="UP000001940"/>
    </source>
</evidence>
<dbReference type="PhylomeDB" id="K8F7Y8"/>
<dbReference type="CTD" id="266905"/>
<reference evidence="2 3" key="1">
    <citation type="journal article" date="1998" name="Science">
        <title>Genome sequence of the nematode C. elegans: a platform for investigating biology.</title>
        <authorList>
            <consortium name="The C. elegans sequencing consortium"/>
            <person name="Sulson J.E."/>
            <person name="Waterston R."/>
        </authorList>
    </citation>
    <scope>NUCLEOTIDE SEQUENCE [LARGE SCALE GENOMIC DNA]</scope>
    <source>
        <strain evidence="2 3">Bristol N2</strain>
    </source>
</reference>
<gene>
    <name evidence="2 4" type="primary">sru-26</name>
    <name evidence="2" type="ORF">CELE_T04A11.12</name>
    <name evidence="4" type="ORF">T04A11.12</name>
</gene>
<dbReference type="PANTHER" id="PTHR46045">
    <property type="entry name" value="SERPENTINE RECEPTOR, CLASS U-RELATED"/>
    <property type="match status" value="1"/>
</dbReference>
<dbReference type="SMR" id="K8F7Y8"/>
<keyword evidence="1" id="KW-0812">Transmembrane</keyword>
<dbReference type="WormBase" id="T04A11.12b">
    <property type="protein sequence ID" value="CE31723"/>
    <property type="gene ID" value="WBGene00005689"/>
    <property type="gene designation" value="sru-26"/>
</dbReference>
<dbReference type="PANTHER" id="PTHR46045:SF16">
    <property type="entry name" value="SERPENTINE RECEPTOR CLASS U-26"/>
    <property type="match status" value="1"/>
</dbReference>
<keyword evidence="2" id="KW-0675">Receptor</keyword>